<dbReference type="EMBL" id="JAMKPW020000008">
    <property type="protein sequence ID" value="KAK8215352.1"/>
    <property type="molecule type" value="Genomic_DNA"/>
</dbReference>
<sequence length="1073" mass="115874">MRSANADVYNGMIEDDQICRVTVLLHSSVHAPPAATISHAESLHHARAFFALNGTVSKETMAYTLASKTEDEPYDSSSTASILSAETTSSSATSSSDFTSTEIVTSTSYTTTDIPVTTTPDLSTTIPVLSTRSTETSSYTLPANSSLSVQTTSAVQTASSTSAETSGTVITSLETSGETSAIPFPTSVVPANSTLSLINTASTSIAEPNLTTTATVMTVTDIFVPIETDAPPAQVTQRSDHPVARLNIAGQTKKLETNKFYANLFLGTQADTVWTHPFSVAWAKGSGAAGSWGLAISHIERSQLAWATDVPPEYFINPIGIQSMILSAAELGDNTTLTTDSLDAFSVNANLLASADTKPLITYPLVQGMGFVTAVYSSATPLMQSSVSFISLTYAGEVVANTTYLYRAGLNDGTTWLIYVSTTQAGYPVNAFTLASAYNVAGAAGFTGYIQVTKVPLSGTTDAEKVYNASAGAYPVSLNISGSVDGTTGTYTLAWTKQGVSTQSLLMFALPHHQASLSDDTAAYMTDITLVTTTKGYAKAIQADSWTLTESDLPVDMGFSPWSPTLRSVDTVSSDAVALINAAGESELSQDINAQTNLNSMYYSGKALAKFAAIVYTLHDIADNTTLAATGLVKLQSAFSLFVNNTQIYPLYYESAWGGAVSSGTYQTGDSGLDFGNTYYNDHHFHYGYFVYAAAVIGYLDPSWLDQGTNKQWVNMLVRDYANSITDDGYFPFSRSFDWYHGHSWAKGLFESGDGKDEESSSEDTMASYAVKMWGRTVNDTAMEARGNLMLAIQARSLPSYFLYADDNSVEPSQIIPNRVSGILFENKIDHTTYFGTNTEYIQGIHMLPLMPFSTLTRSQAFVTQEWNTYFSNGRADQVAGGWRGILYANLAIIDPDTSYAFFSNSSFDMDLLDGGASRTWYLAWSAALGGSPATGYGKRAAAAPVVDVAPAVDRSSKPIYIPDTGDYVQRRVVDTDAREPAPRHRIGMFWTGLDGLIKGRSSDRIDTLDYPGLEPWLHWLMMAEILNKYNMLQPPLRTLVPFPYPLQLRDAIPELHSYPLNATNQPYNHPIL</sequence>
<dbReference type="EC" id="3.2.1.6" evidence="1"/>
<protein>
    <submittedName>
        <fullName evidence="1">Endo-1,3-beta glucanase</fullName>
        <ecNumber evidence="1">3.2.1.6</ecNumber>
    </submittedName>
</protein>
<evidence type="ECO:0000313" key="1">
    <source>
        <dbReference type="EMBL" id="KAK8215352.1"/>
    </source>
</evidence>
<keyword evidence="1" id="KW-0378">Hydrolase</keyword>
<keyword evidence="2" id="KW-1185">Reference proteome</keyword>
<accession>A0ACC3SIL1</accession>
<keyword evidence="1" id="KW-0326">Glycosidase</keyword>
<gene>
    <name evidence="1" type="primary">ACF2</name>
    <name evidence="1" type="ORF">M8818_001973</name>
</gene>
<organism evidence="1 2">
    <name type="scientific">Zalaria obscura</name>
    <dbReference type="NCBI Taxonomy" id="2024903"/>
    <lineage>
        <taxon>Eukaryota</taxon>
        <taxon>Fungi</taxon>
        <taxon>Dikarya</taxon>
        <taxon>Ascomycota</taxon>
        <taxon>Pezizomycotina</taxon>
        <taxon>Dothideomycetes</taxon>
        <taxon>Dothideomycetidae</taxon>
        <taxon>Dothideales</taxon>
        <taxon>Zalariaceae</taxon>
        <taxon>Zalaria</taxon>
    </lineage>
</organism>
<reference evidence="1" key="1">
    <citation type="submission" date="2024-02" db="EMBL/GenBank/DDBJ databases">
        <title>Metagenome Assembled Genome of Zalaria obscura JY119.</title>
        <authorList>
            <person name="Vighnesh L."/>
            <person name="Jagadeeshwari U."/>
            <person name="Venkata Ramana C."/>
            <person name="Sasikala C."/>
        </authorList>
    </citation>
    <scope>NUCLEOTIDE SEQUENCE</scope>
    <source>
        <strain evidence="1">JY119</strain>
    </source>
</reference>
<proteinExistence type="predicted"/>
<evidence type="ECO:0000313" key="2">
    <source>
        <dbReference type="Proteomes" id="UP001320706"/>
    </source>
</evidence>
<comment type="caution">
    <text evidence="1">The sequence shown here is derived from an EMBL/GenBank/DDBJ whole genome shotgun (WGS) entry which is preliminary data.</text>
</comment>
<dbReference type="Proteomes" id="UP001320706">
    <property type="component" value="Unassembled WGS sequence"/>
</dbReference>
<name>A0ACC3SIL1_9PEZI</name>